<gene>
    <name evidence="3" type="ORF">GCM10010466_33310</name>
</gene>
<feature type="coiled-coil region" evidence="1">
    <location>
        <begin position="334"/>
        <end position="379"/>
    </location>
</feature>
<feature type="compositionally biased region" description="Low complexity" evidence="2">
    <location>
        <begin position="298"/>
        <end position="308"/>
    </location>
</feature>
<evidence type="ECO:0000256" key="1">
    <source>
        <dbReference type="SAM" id="Coils"/>
    </source>
</evidence>
<dbReference type="EMBL" id="BAAAUT010000024">
    <property type="protein sequence ID" value="GAA3139499.1"/>
    <property type="molecule type" value="Genomic_DNA"/>
</dbReference>
<dbReference type="RefSeq" id="WP_344860411.1">
    <property type="nucleotide sequence ID" value="NZ_BAAAUT010000024.1"/>
</dbReference>
<keyword evidence="1" id="KW-0175">Coiled coil</keyword>
<organism evidence="3 4">
    <name type="scientific">Planomonospora alba</name>
    <dbReference type="NCBI Taxonomy" id="161354"/>
    <lineage>
        <taxon>Bacteria</taxon>
        <taxon>Bacillati</taxon>
        <taxon>Actinomycetota</taxon>
        <taxon>Actinomycetes</taxon>
        <taxon>Streptosporangiales</taxon>
        <taxon>Streptosporangiaceae</taxon>
        <taxon>Planomonospora</taxon>
    </lineage>
</organism>
<name>A0ABP6N870_9ACTN</name>
<reference evidence="4" key="1">
    <citation type="journal article" date="2019" name="Int. J. Syst. Evol. Microbiol.">
        <title>The Global Catalogue of Microorganisms (GCM) 10K type strain sequencing project: providing services to taxonomists for standard genome sequencing and annotation.</title>
        <authorList>
            <consortium name="The Broad Institute Genomics Platform"/>
            <consortium name="The Broad Institute Genome Sequencing Center for Infectious Disease"/>
            <person name="Wu L."/>
            <person name="Ma J."/>
        </authorList>
    </citation>
    <scope>NUCLEOTIDE SEQUENCE [LARGE SCALE GENOMIC DNA]</scope>
    <source>
        <strain evidence="4">JCM 9373</strain>
    </source>
</reference>
<feature type="region of interest" description="Disordered" evidence="2">
    <location>
        <begin position="298"/>
        <end position="327"/>
    </location>
</feature>
<evidence type="ECO:0000256" key="2">
    <source>
        <dbReference type="SAM" id="MobiDB-lite"/>
    </source>
</evidence>
<sequence>MSAEGIEHALRLRREERDRISGDVLDLEAHTVFRLLRSSAPRGETARRWAGVRERAALLWALLDAYRDVLERAERIATGARRPGTGDRRAAVELTALLTGPAVRLAPEVRPVEQRSLLATPGERFTLDEAVAAMDSAFRDVTALISAVDAVWSAVLPRLDTAAAAADAARRLLRDLGSGDPALDACEREIERLREELRADPLGAGSAGAQALERVLADAGRVRARAERAAALRREYGAHREALGRLVARAAGAEEEARRARDLVLVKIASPALPDLPGQAPLLRGRLAALDALVPGGASAPGRAASAPDGTDERGRAGRAPDGTDERGGRWLECAELLAELEHAAEQAARRAEEATGALRELIARRDELRGRLEAFHAKAVRLGLAEDAALDRLYRHARGLLWTAPCDLRQATAAVTGYRRAIEGGAA</sequence>
<keyword evidence="4" id="KW-1185">Reference proteome</keyword>
<evidence type="ECO:0000313" key="3">
    <source>
        <dbReference type="EMBL" id="GAA3139499.1"/>
    </source>
</evidence>
<comment type="caution">
    <text evidence="3">The sequence shown here is derived from an EMBL/GenBank/DDBJ whole genome shotgun (WGS) entry which is preliminary data.</text>
</comment>
<dbReference type="Proteomes" id="UP001500320">
    <property type="component" value="Unassembled WGS sequence"/>
</dbReference>
<accession>A0ABP6N870</accession>
<proteinExistence type="predicted"/>
<protein>
    <submittedName>
        <fullName evidence="3">Uncharacterized protein</fullName>
    </submittedName>
</protein>
<evidence type="ECO:0000313" key="4">
    <source>
        <dbReference type="Proteomes" id="UP001500320"/>
    </source>
</evidence>